<dbReference type="RefSeq" id="WP_124973286.1">
    <property type="nucleotide sequence ID" value="NZ_RQVS01000013.1"/>
</dbReference>
<dbReference type="NCBIfam" id="NF006073">
    <property type="entry name" value="PRK08219.1"/>
    <property type="match status" value="1"/>
</dbReference>
<dbReference type="SUPFAM" id="SSF51735">
    <property type="entry name" value="NAD(P)-binding Rossmann-fold domains"/>
    <property type="match status" value="1"/>
</dbReference>
<dbReference type="Gene3D" id="3.40.50.720">
    <property type="entry name" value="NAD(P)-binding Rossmann-like Domain"/>
    <property type="match status" value="1"/>
</dbReference>
<dbReference type="PROSITE" id="PS00061">
    <property type="entry name" value="ADH_SHORT"/>
    <property type="match status" value="1"/>
</dbReference>
<dbReference type="InterPro" id="IPR036291">
    <property type="entry name" value="NAD(P)-bd_dom_sf"/>
</dbReference>
<dbReference type="GO" id="GO:0016491">
    <property type="term" value="F:oxidoreductase activity"/>
    <property type="evidence" value="ECO:0007669"/>
    <property type="project" value="UniProtKB-KW"/>
</dbReference>
<evidence type="ECO:0000313" key="4">
    <source>
        <dbReference type="Proteomes" id="UP000274391"/>
    </source>
</evidence>
<evidence type="ECO:0000256" key="2">
    <source>
        <dbReference type="ARBA" id="ARBA00023002"/>
    </source>
</evidence>
<dbReference type="PRINTS" id="PR00081">
    <property type="entry name" value="GDHRDH"/>
</dbReference>
<evidence type="ECO:0000313" key="3">
    <source>
        <dbReference type="EMBL" id="RRJ85986.1"/>
    </source>
</evidence>
<gene>
    <name evidence="3" type="ORF">EG850_10620</name>
</gene>
<dbReference type="OrthoDB" id="517007at2"/>
<evidence type="ECO:0000256" key="1">
    <source>
        <dbReference type="ARBA" id="ARBA00006484"/>
    </source>
</evidence>
<keyword evidence="4" id="KW-1185">Reference proteome</keyword>
<dbReference type="AlphaFoldDB" id="A0A3P3VWI9"/>
<comment type="similarity">
    <text evidence="1">Belongs to the short-chain dehydrogenases/reductases (SDR) family.</text>
</comment>
<comment type="caution">
    <text evidence="3">The sequence shown here is derived from an EMBL/GenBank/DDBJ whole genome shotgun (WGS) entry which is preliminary data.</text>
</comment>
<sequence>MKPVALITGASSGIGRALVEELRATHEIVALGRDAGRLAELDAWRTLSADLQDAAVFEPGGAVFALVADLPRLDVIVHSAAVGTPWLLDATTAAEWQRQLATNVIAPALLTTLAMPKLREAHGTVVFIGSGVSIRPARAMGAYVASKHALKGLADTLRLEVEGDGVRVATVLPGQVATPMQVELQEGLGGTYSPEDYIRPESIATAVRYVVDAPVEVQITDLAVRPRGWQLR</sequence>
<dbReference type="Proteomes" id="UP000274391">
    <property type="component" value="Unassembled WGS sequence"/>
</dbReference>
<protein>
    <submittedName>
        <fullName evidence="3">SDR family oxidoreductase</fullName>
    </submittedName>
</protein>
<dbReference type="PANTHER" id="PTHR44196:SF1">
    <property type="entry name" value="DEHYDROGENASE_REDUCTASE SDR FAMILY MEMBER 7B"/>
    <property type="match status" value="1"/>
</dbReference>
<name>A0A3P3VWI9_9MICO</name>
<dbReference type="PANTHER" id="PTHR44196">
    <property type="entry name" value="DEHYDROGENASE/REDUCTASE SDR FAMILY MEMBER 7B"/>
    <property type="match status" value="1"/>
</dbReference>
<reference evidence="3 4" key="1">
    <citation type="submission" date="2018-11" db="EMBL/GenBank/DDBJ databases">
        <title>YIM 102482-1 draft genome.</title>
        <authorList>
            <person name="Li G."/>
            <person name="Jiang Y."/>
        </authorList>
    </citation>
    <scope>NUCLEOTIDE SEQUENCE [LARGE SCALE GENOMIC DNA]</scope>
    <source>
        <strain evidence="3 4">YIM 102482-1</strain>
    </source>
</reference>
<keyword evidence="2" id="KW-0560">Oxidoreductase</keyword>
<accession>A0A3P3VWI9</accession>
<dbReference type="Pfam" id="PF00106">
    <property type="entry name" value="adh_short"/>
    <property type="match status" value="1"/>
</dbReference>
<dbReference type="InterPro" id="IPR020904">
    <property type="entry name" value="Sc_DH/Rdtase_CS"/>
</dbReference>
<dbReference type="GO" id="GO:0016020">
    <property type="term" value="C:membrane"/>
    <property type="evidence" value="ECO:0007669"/>
    <property type="project" value="TreeGrafter"/>
</dbReference>
<dbReference type="EMBL" id="RQVS01000013">
    <property type="protein sequence ID" value="RRJ85986.1"/>
    <property type="molecule type" value="Genomic_DNA"/>
</dbReference>
<proteinExistence type="inferred from homology"/>
<dbReference type="InterPro" id="IPR002347">
    <property type="entry name" value="SDR_fam"/>
</dbReference>
<organism evidence="3 4">
    <name type="scientific">Gulosibacter macacae</name>
    <dbReference type="NCBI Taxonomy" id="2488791"/>
    <lineage>
        <taxon>Bacteria</taxon>
        <taxon>Bacillati</taxon>
        <taxon>Actinomycetota</taxon>
        <taxon>Actinomycetes</taxon>
        <taxon>Micrococcales</taxon>
        <taxon>Microbacteriaceae</taxon>
        <taxon>Gulosibacter</taxon>
    </lineage>
</organism>